<reference evidence="2" key="1">
    <citation type="submission" date="2020-05" db="EMBL/GenBank/DDBJ databases">
        <title>Phylogenomic resolution of chytrid fungi.</title>
        <authorList>
            <person name="Stajich J.E."/>
            <person name="Amses K."/>
            <person name="Simmons R."/>
            <person name="Seto K."/>
            <person name="Myers J."/>
            <person name="Bonds A."/>
            <person name="Quandt C.A."/>
            <person name="Barry K."/>
            <person name="Liu P."/>
            <person name="Grigoriev I."/>
            <person name="Longcore J.E."/>
            <person name="James T.Y."/>
        </authorList>
    </citation>
    <scope>NUCLEOTIDE SEQUENCE</scope>
    <source>
        <strain evidence="2">JEL0476</strain>
    </source>
</reference>
<keyword evidence="3" id="KW-1185">Reference proteome</keyword>
<evidence type="ECO:0000313" key="3">
    <source>
        <dbReference type="Proteomes" id="UP001211065"/>
    </source>
</evidence>
<sequence length="286" mass="31057">MAEPNPELTEIPANPLEESPSPTETIPPSPVESGSPSSDPPVSTTPSDSPVATSLPVDPPIATSSVTDINGQNSSSNSISTTKKVVQTKNSISTTLTNSFTPTPVVSSKSKVIASSSSSTGIDNNTWIVIGVVGGSTPIGPMNPYIPSVAAKPFAPTQRIPSTVEYTVATRESMPRREPHSQNNQYNNHNQMLYANRGYPSNYYQVGQQGYNENPEYNGDYYNDTNYSNRNYNQPNFDEAQLQKDAAFASTGYNYQNFQPSVSKGNNLTKSPIRGNFNDQHYEERS</sequence>
<feature type="region of interest" description="Disordered" evidence="1">
    <location>
        <begin position="1"/>
        <end position="82"/>
    </location>
</feature>
<feature type="compositionally biased region" description="Polar residues" evidence="1">
    <location>
        <begin position="62"/>
        <end position="72"/>
    </location>
</feature>
<evidence type="ECO:0000313" key="2">
    <source>
        <dbReference type="EMBL" id="KAJ3208524.1"/>
    </source>
</evidence>
<evidence type="ECO:0000256" key="1">
    <source>
        <dbReference type="SAM" id="MobiDB-lite"/>
    </source>
</evidence>
<protein>
    <submittedName>
        <fullName evidence="2">Uncharacterized protein</fullName>
    </submittedName>
</protein>
<proteinExistence type="predicted"/>
<dbReference type="EMBL" id="JADGJW010000990">
    <property type="protein sequence ID" value="KAJ3208524.1"/>
    <property type="molecule type" value="Genomic_DNA"/>
</dbReference>
<feature type="compositionally biased region" description="Low complexity" evidence="1">
    <location>
        <begin position="15"/>
        <end position="24"/>
    </location>
</feature>
<organism evidence="2 3">
    <name type="scientific">Clydaea vesicula</name>
    <dbReference type="NCBI Taxonomy" id="447962"/>
    <lineage>
        <taxon>Eukaryota</taxon>
        <taxon>Fungi</taxon>
        <taxon>Fungi incertae sedis</taxon>
        <taxon>Chytridiomycota</taxon>
        <taxon>Chytridiomycota incertae sedis</taxon>
        <taxon>Chytridiomycetes</taxon>
        <taxon>Lobulomycetales</taxon>
        <taxon>Lobulomycetaceae</taxon>
        <taxon>Clydaea</taxon>
    </lineage>
</organism>
<gene>
    <name evidence="2" type="ORF">HK099_008714</name>
</gene>
<feature type="compositionally biased region" description="Low complexity" evidence="1">
    <location>
        <begin position="31"/>
        <end position="54"/>
    </location>
</feature>
<feature type="compositionally biased region" description="Polar residues" evidence="1">
    <location>
        <begin position="259"/>
        <end position="270"/>
    </location>
</feature>
<dbReference type="Proteomes" id="UP001211065">
    <property type="component" value="Unassembled WGS sequence"/>
</dbReference>
<feature type="region of interest" description="Disordered" evidence="1">
    <location>
        <begin position="259"/>
        <end position="286"/>
    </location>
</feature>
<feature type="compositionally biased region" description="Low complexity" evidence="1">
    <location>
        <begin position="73"/>
        <end position="82"/>
    </location>
</feature>
<accession>A0AAD5TZV1</accession>
<comment type="caution">
    <text evidence="2">The sequence shown here is derived from an EMBL/GenBank/DDBJ whole genome shotgun (WGS) entry which is preliminary data.</text>
</comment>
<dbReference type="AlphaFoldDB" id="A0AAD5TZV1"/>
<name>A0AAD5TZV1_9FUNG</name>